<keyword evidence="2" id="KW-1185">Reference proteome</keyword>
<dbReference type="RefSeq" id="WP_213434588.1">
    <property type="nucleotide sequence ID" value="NZ_AP024545.1"/>
</dbReference>
<gene>
    <name evidence="1" type="ORF">LYSCAS_26950</name>
</gene>
<name>A0ABM7Q8H8_9GAMM</name>
<evidence type="ECO:0000313" key="2">
    <source>
        <dbReference type="Proteomes" id="UP000681317"/>
    </source>
</evidence>
<evidence type="ECO:0000313" key="1">
    <source>
        <dbReference type="EMBL" id="BCT93671.1"/>
    </source>
</evidence>
<accession>A0ABM7Q8H8</accession>
<sequence>MNIKTLLPSGCAPSEAFRMLFDQGHVRSAAELVHLLYTEFDDLSESVMPAVMSWNRGTKPENAAVGLSDERLDEIIGEFLALAMTTSRRA</sequence>
<protein>
    <submittedName>
        <fullName evidence="1">Uncharacterized protein</fullName>
    </submittedName>
</protein>
<organism evidence="1 2">
    <name type="scientific">Noviluteimonas caseinilytica</name>
    <dbReference type="NCBI Taxonomy" id="2675101"/>
    <lineage>
        <taxon>Bacteria</taxon>
        <taxon>Pseudomonadati</taxon>
        <taxon>Pseudomonadota</taxon>
        <taxon>Gammaproteobacteria</taxon>
        <taxon>Lysobacterales</taxon>
        <taxon>Lysobacteraceae</taxon>
        <taxon>Noviluteimonas</taxon>
    </lineage>
</organism>
<proteinExistence type="predicted"/>
<dbReference type="EMBL" id="AP024545">
    <property type="protein sequence ID" value="BCT93671.1"/>
    <property type="molecule type" value="Genomic_DNA"/>
</dbReference>
<reference evidence="1 2" key="1">
    <citation type="submission" date="2021-03" db="EMBL/GenBank/DDBJ databases">
        <title>Complete Genome Sequences of Two Lysobacter Strains Isolated from Sea Water (Lysobacter caseinilyticus) and Soil (Lysobacter helvus) in South Korea.</title>
        <authorList>
            <person name="Watanabe Y."/>
            <person name="Arakawa K."/>
        </authorList>
    </citation>
    <scope>NUCLEOTIDE SEQUENCE [LARGE SCALE GENOMIC DNA]</scope>
    <source>
        <strain evidence="1 2">KVB24</strain>
    </source>
</reference>
<dbReference type="Proteomes" id="UP000681317">
    <property type="component" value="Chromosome"/>
</dbReference>